<comment type="similarity">
    <text evidence="1">Belongs to the helicase family. RecQ subfamily.</text>
</comment>
<evidence type="ECO:0000256" key="1">
    <source>
        <dbReference type="ARBA" id="ARBA00005446"/>
    </source>
</evidence>
<proteinExistence type="inferred from homology"/>
<comment type="catalytic activity">
    <reaction evidence="4">
        <text>Couples ATP hydrolysis with the unwinding of duplex DNA by translocating in the 3'-5' direction.</text>
        <dbReference type="EC" id="5.6.2.4"/>
    </reaction>
</comment>
<protein>
    <recommendedName>
        <fullName evidence="5">DNA 3'-5' helicase</fullName>
        <ecNumber evidence="5">5.6.2.4</ecNumber>
    </recommendedName>
</protein>
<gene>
    <name evidence="7" type="ORF">PJF56_04265</name>
</gene>
<evidence type="ECO:0000313" key="7">
    <source>
        <dbReference type="EMBL" id="MDJ1178073.1"/>
    </source>
</evidence>
<comment type="caution">
    <text evidence="7">The sequence shown here is derived from an EMBL/GenBank/DDBJ whole genome shotgun (WGS) entry which is preliminary data.</text>
</comment>
<evidence type="ECO:0000256" key="2">
    <source>
        <dbReference type="ARBA" id="ARBA00023125"/>
    </source>
</evidence>
<feature type="non-terminal residue" evidence="7">
    <location>
        <position position="84"/>
    </location>
</feature>
<feature type="region of interest" description="Disordered" evidence="6">
    <location>
        <begin position="1"/>
        <end position="21"/>
    </location>
</feature>
<evidence type="ECO:0000313" key="8">
    <source>
        <dbReference type="Proteomes" id="UP001231370"/>
    </source>
</evidence>
<name>A0ABT7BIH1_9CYAN</name>
<dbReference type="PANTHER" id="PTHR13710:SF105">
    <property type="entry name" value="ATP-DEPENDENT DNA HELICASE Q1"/>
    <property type="match status" value="1"/>
</dbReference>
<keyword evidence="8" id="KW-1185">Reference proteome</keyword>
<dbReference type="SUPFAM" id="SSF52540">
    <property type="entry name" value="P-loop containing nucleoside triphosphate hydrolases"/>
    <property type="match status" value="1"/>
</dbReference>
<dbReference type="Proteomes" id="UP001231370">
    <property type="component" value="Unassembled WGS sequence"/>
</dbReference>
<keyword evidence="3" id="KW-0413">Isomerase</keyword>
<accession>A0ABT7BIH1</accession>
<dbReference type="RefSeq" id="WP_283761397.1">
    <property type="nucleotide sequence ID" value="NZ_JAQPOK010000035.1"/>
</dbReference>
<evidence type="ECO:0000256" key="3">
    <source>
        <dbReference type="ARBA" id="ARBA00023235"/>
    </source>
</evidence>
<dbReference type="Gene3D" id="3.40.50.300">
    <property type="entry name" value="P-loop containing nucleotide triphosphate hydrolases"/>
    <property type="match status" value="1"/>
</dbReference>
<evidence type="ECO:0000256" key="6">
    <source>
        <dbReference type="SAM" id="MobiDB-lite"/>
    </source>
</evidence>
<keyword evidence="2" id="KW-0238">DNA-binding</keyword>
<dbReference type="PANTHER" id="PTHR13710">
    <property type="entry name" value="DNA HELICASE RECQ FAMILY MEMBER"/>
    <property type="match status" value="1"/>
</dbReference>
<organism evidence="7 8">
    <name type="scientific">Roseofilum halophilum BLCC-M91</name>
    <dbReference type="NCBI Taxonomy" id="3022259"/>
    <lineage>
        <taxon>Bacteria</taxon>
        <taxon>Bacillati</taxon>
        <taxon>Cyanobacteriota</taxon>
        <taxon>Cyanophyceae</taxon>
        <taxon>Desertifilales</taxon>
        <taxon>Desertifilaceae</taxon>
        <taxon>Roseofilum</taxon>
        <taxon>Roseofilum halophilum</taxon>
    </lineage>
</organism>
<sequence>MKAVGMLGWEKRRSPSPLSRDYGRIRSIASSRRLWLQSPPSEETLKHYFGYDRFRPGQKEIIETTLQNQDLLAIVPTGGGKSLC</sequence>
<reference evidence="7 8" key="1">
    <citation type="submission" date="2023-01" db="EMBL/GenBank/DDBJ databases">
        <title>Novel diversity within Roseofilum (Cyanobacteria; Desertifilaceae) from marine benthic mats with descriptions of four novel species.</title>
        <authorList>
            <person name="Wang Y."/>
            <person name="Berthold D.E."/>
            <person name="Hu J."/>
            <person name="Lefler F.W."/>
            <person name="Laughinghouse H.D. IV."/>
        </authorList>
    </citation>
    <scope>NUCLEOTIDE SEQUENCE [LARGE SCALE GENOMIC DNA]</scope>
    <source>
        <strain evidence="7 8">BLCC-M91</strain>
    </source>
</reference>
<dbReference type="InterPro" id="IPR027417">
    <property type="entry name" value="P-loop_NTPase"/>
</dbReference>
<evidence type="ECO:0000256" key="5">
    <source>
        <dbReference type="ARBA" id="ARBA00034808"/>
    </source>
</evidence>
<evidence type="ECO:0000256" key="4">
    <source>
        <dbReference type="ARBA" id="ARBA00034617"/>
    </source>
</evidence>
<dbReference type="EC" id="5.6.2.4" evidence="5"/>
<dbReference type="EMBL" id="JAQPOK010000035">
    <property type="protein sequence ID" value="MDJ1178073.1"/>
    <property type="molecule type" value="Genomic_DNA"/>
</dbReference>